<dbReference type="GO" id="GO:0016020">
    <property type="term" value="C:membrane"/>
    <property type="evidence" value="ECO:0007669"/>
    <property type="project" value="InterPro"/>
</dbReference>
<dbReference type="KEGG" id="mbos:ICJ55_03505"/>
<name>A0A7H1C4C0_9PAST</name>
<evidence type="ECO:0000256" key="3">
    <source>
        <dbReference type="ARBA" id="ARBA00022692"/>
    </source>
</evidence>
<evidence type="ECO:0000256" key="1">
    <source>
        <dbReference type="ARBA" id="ARBA00022475"/>
    </source>
</evidence>
<sequence length="421" mass="47954">MNNLLFLGGFYLVSVGLFLTVLYRLYQKSGFTFHLLFSLIYFITFYAGFPLSLAMALGFDYLLPNIEHQWLVFATSGAGYLIYYVVYSYCCRFSLPFQTTSANFQAKITACMLALVAISTLFYFLYLNGFLFFKLEKYSQLFAKDWVVLSALKRFFYFLLPALLIFFFLCRNKKAWWTVLIIGGLFGLLTYFAVGGTRANLALAVAFFLLIGLQQKYLSLSTVVWLGLSGVIAMFFLALARYKLDLSVGETIYTFLYLSRDTFSPWENLALLLSSDVEYQGLMPIIRDFYVYIPQSVWQERPDIAWNTANYFTKVILGNHSGLAISPTLLGSFYIMGGFGLIAIGMAVVAFLIKMLDNFFTYGKAVNSALIQAYCFGNLFNLIVLVREGMDAFVSRFLFFTIVFAACWLLAKLIGRKQDVR</sequence>
<feature type="transmembrane region" description="Helical" evidence="6">
    <location>
        <begin position="108"/>
        <end position="126"/>
    </location>
</feature>
<dbReference type="Proteomes" id="UP000576260">
    <property type="component" value="Chromosome"/>
</dbReference>
<organism evidence="7 8">
    <name type="scientific">Mannheimia bovis</name>
    <dbReference type="NCBI Taxonomy" id="2770636"/>
    <lineage>
        <taxon>Bacteria</taxon>
        <taxon>Pseudomonadati</taxon>
        <taxon>Pseudomonadota</taxon>
        <taxon>Gammaproteobacteria</taxon>
        <taxon>Pasteurellales</taxon>
        <taxon>Pasteurellaceae</taxon>
        <taxon>Mannheimia</taxon>
    </lineage>
</organism>
<feature type="transmembrane region" description="Helical" evidence="6">
    <location>
        <begin position="333"/>
        <end position="353"/>
    </location>
</feature>
<feature type="transmembrane region" description="Helical" evidence="6">
    <location>
        <begin position="392"/>
        <end position="411"/>
    </location>
</feature>
<dbReference type="AlphaFoldDB" id="A0A7H1C4C0"/>
<feature type="transmembrane region" description="Helical" evidence="6">
    <location>
        <begin position="365"/>
        <end position="386"/>
    </location>
</feature>
<evidence type="ECO:0000313" key="8">
    <source>
        <dbReference type="Proteomes" id="UP000576260"/>
    </source>
</evidence>
<keyword evidence="2" id="KW-0997">Cell inner membrane</keyword>
<evidence type="ECO:0000256" key="4">
    <source>
        <dbReference type="ARBA" id="ARBA00022989"/>
    </source>
</evidence>
<evidence type="ECO:0000256" key="5">
    <source>
        <dbReference type="ARBA" id="ARBA00023136"/>
    </source>
</evidence>
<evidence type="ECO:0000256" key="6">
    <source>
        <dbReference type="SAM" id="Phobius"/>
    </source>
</evidence>
<gene>
    <name evidence="7" type="ORF">ICJ55_03505</name>
</gene>
<dbReference type="InterPro" id="IPR010691">
    <property type="entry name" value="WzyE"/>
</dbReference>
<keyword evidence="8" id="KW-1185">Reference proteome</keyword>
<feature type="transmembrane region" description="Helical" evidence="6">
    <location>
        <begin position="223"/>
        <end position="242"/>
    </location>
</feature>
<dbReference type="Pfam" id="PF06899">
    <property type="entry name" value="WzyE"/>
    <property type="match status" value="1"/>
</dbReference>
<feature type="transmembrane region" description="Helical" evidence="6">
    <location>
        <begin position="146"/>
        <end position="169"/>
    </location>
</feature>
<keyword evidence="5 6" id="KW-0472">Membrane</keyword>
<keyword evidence="4 6" id="KW-1133">Transmembrane helix</keyword>
<evidence type="ECO:0000313" key="7">
    <source>
        <dbReference type="EMBL" id="QNS15825.1"/>
    </source>
</evidence>
<dbReference type="EMBL" id="CP061280">
    <property type="protein sequence ID" value="QNS15825.1"/>
    <property type="molecule type" value="Genomic_DNA"/>
</dbReference>
<feature type="transmembrane region" description="Helical" evidence="6">
    <location>
        <begin position="33"/>
        <end position="57"/>
    </location>
</feature>
<accession>A0A7H1C4C0</accession>
<feature type="transmembrane region" description="Helical" evidence="6">
    <location>
        <begin position="69"/>
        <end position="87"/>
    </location>
</feature>
<keyword evidence="1" id="KW-1003">Cell membrane</keyword>
<proteinExistence type="predicted"/>
<feature type="transmembrane region" description="Helical" evidence="6">
    <location>
        <begin position="176"/>
        <end position="194"/>
    </location>
</feature>
<keyword evidence="3 6" id="KW-0812">Transmembrane</keyword>
<reference evidence="7 8" key="1">
    <citation type="submission" date="2020-09" db="EMBL/GenBank/DDBJ databases">
        <title>Mannheimia bovis sp.nov., isolated from a cow.</title>
        <authorList>
            <person name="Li F."/>
        </authorList>
    </citation>
    <scope>NUCLEOTIDE SEQUENCE [LARGE SCALE GENOMIC DNA]</scope>
    <source>
        <strain evidence="7 8">ZY190616</strain>
    </source>
</reference>
<evidence type="ECO:0000256" key="2">
    <source>
        <dbReference type="ARBA" id="ARBA00022519"/>
    </source>
</evidence>
<dbReference type="RefSeq" id="WP_188157335.1">
    <property type="nucleotide sequence ID" value="NZ_CP061280.1"/>
</dbReference>
<dbReference type="GO" id="GO:0009246">
    <property type="term" value="P:enterobacterial common antigen biosynthetic process"/>
    <property type="evidence" value="ECO:0007669"/>
    <property type="project" value="InterPro"/>
</dbReference>
<protein>
    <submittedName>
        <fullName evidence="7">WzyE family oligosaccharide polymerase</fullName>
    </submittedName>
</protein>
<feature type="transmembrane region" description="Helical" evidence="6">
    <location>
        <begin position="6"/>
        <end position="26"/>
    </location>
</feature>